<dbReference type="PANTHER" id="PTHR37315:SF1">
    <property type="entry name" value="UPF0311 PROTEIN BLR7842"/>
    <property type="match status" value="1"/>
</dbReference>
<dbReference type="Gene3D" id="2.40.160.20">
    <property type="match status" value="1"/>
</dbReference>
<proteinExistence type="inferred from homology"/>
<comment type="similarity">
    <text evidence="1">Belongs to the UPF0311 family.</text>
</comment>
<name>A0AAU7VUB8_9MICO</name>
<evidence type="ECO:0000256" key="1">
    <source>
        <dbReference type="HAMAP-Rule" id="MF_00775"/>
    </source>
</evidence>
<dbReference type="RefSeq" id="WP_350351194.1">
    <property type="nucleotide sequence ID" value="NZ_CP158357.1"/>
</dbReference>
<dbReference type="AlphaFoldDB" id="A0AAU7VUB8"/>
<organism evidence="2">
    <name type="scientific">Microbacterium sp. A8/3-1</name>
    <dbReference type="NCBI Taxonomy" id="3160749"/>
    <lineage>
        <taxon>Bacteria</taxon>
        <taxon>Bacillati</taxon>
        <taxon>Actinomycetota</taxon>
        <taxon>Actinomycetes</taxon>
        <taxon>Micrococcales</taxon>
        <taxon>Microbacteriaceae</taxon>
        <taxon>Microbacterium</taxon>
    </lineage>
</organism>
<dbReference type="PANTHER" id="PTHR37315">
    <property type="entry name" value="UPF0311 PROTEIN BLR7842"/>
    <property type="match status" value="1"/>
</dbReference>
<evidence type="ECO:0000313" key="2">
    <source>
        <dbReference type="EMBL" id="XBX77772.1"/>
    </source>
</evidence>
<dbReference type="InterPro" id="IPR020915">
    <property type="entry name" value="UPF0311"/>
</dbReference>
<accession>A0AAU7VUB8</accession>
<dbReference type="EMBL" id="CP158357">
    <property type="protein sequence ID" value="XBX77772.1"/>
    <property type="molecule type" value="Genomic_DNA"/>
</dbReference>
<protein>
    <recommendedName>
        <fullName evidence="1">UPF0311 protein ABS642_17910</fullName>
    </recommendedName>
</protein>
<dbReference type="Pfam" id="PF11578">
    <property type="entry name" value="DUF3237"/>
    <property type="match status" value="1"/>
</dbReference>
<gene>
    <name evidence="2" type="ORF">ABS642_17910</name>
</gene>
<dbReference type="HAMAP" id="MF_00775">
    <property type="entry name" value="UPF0311"/>
    <property type="match status" value="1"/>
</dbReference>
<reference evidence="2" key="1">
    <citation type="submission" date="2024-06" db="EMBL/GenBank/DDBJ databases">
        <title>Draft genome sequence of Microbacterium sp. strain A8/3-1, isolated from Oxytropis tragacanthoides Fisch. ex DC. Root nodules in the Altai region of Russia.</title>
        <authorList>
            <person name="Sazanova A."/>
            <person name="Guro P."/>
            <person name="Kuznetsova I."/>
            <person name="Belimov A."/>
            <person name="Safronova V."/>
        </authorList>
    </citation>
    <scope>NUCLEOTIDE SEQUENCE</scope>
    <source>
        <strain evidence="2">A8/3-1</strain>
    </source>
</reference>
<sequence length="148" mass="16383">MTASPTAASGLPEPELEYAFEIRVDVDTDIHLGRGPHEVLAFTPITGGTVDGPLLRGTVLPGGGDWSVERDGTHQLEARYLLRAEDGAAIDILNRGYYREEEDGTPYFRTAPVFQTDAPAHSWLARNQFIGLARDEDEQICIRIYVVR</sequence>